<gene>
    <name evidence="2" type="ORF">DILT_LOCUS18285</name>
</gene>
<sequence length="42" mass="4680">MALELLSLIAALVIRHLPDVPILLRIGIHSGRFISVNSNTEW</sequence>
<dbReference type="Proteomes" id="UP000281553">
    <property type="component" value="Unassembled WGS sequence"/>
</dbReference>
<evidence type="ECO:0000256" key="1">
    <source>
        <dbReference type="ARBA" id="ARBA00023239"/>
    </source>
</evidence>
<reference evidence="2 3" key="1">
    <citation type="submission" date="2018-11" db="EMBL/GenBank/DDBJ databases">
        <authorList>
            <consortium name="Pathogen Informatics"/>
        </authorList>
    </citation>
    <scope>NUCLEOTIDE SEQUENCE [LARGE SCALE GENOMIC DNA]</scope>
</reference>
<dbReference type="InterPro" id="IPR029787">
    <property type="entry name" value="Nucleotide_cyclase"/>
</dbReference>
<protein>
    <recommendedName>
        <fullName evidence="4">Guanylate cyclase domain-containing protein</fullName>
    </recommendedName>
</protein>
<dbReference type="GO" id="GO:0016829">
    <property type="term" value="F:lyase activity"/>
    <property type="evidence" value="ECO:0007669"/>
    <property type="project" value="UniProtKB-KW"/>
</dbReference>
<evidence type="ECO:0000313" key="2">
    <source>
        <dbReference type="EMBL" id="VDN40567.1"/>
    </source>
</evidence>
<organism evidence="2 3">
    <name type="scientific">Dibothriocephalus latus</name>
    <name type="common">Fish tapeworm</name>
    <name type="synonym">Diphyllobothrium latum</name>
    <dbReference type="NCBI Taxonomy" id="60516"/>
    <lineage>
        <taxon>Eukaryota</taxon>
        <taxon>Metazoa</taxon>
        <taxon>Spiralia</taxon>
        <taxon>Lophotrochozoa</taxon>
        <taxon>Platyhelminthes</taxon>
        <taxon>Cestoda</taxon>
        <taxon>Eucestoda</taxon>
        <taxon>Diphyllobothriidea</taxon>
        <taxon>Diphyllobothriidae</taxon>
        <taxon>Dibothriocephalus</taxon>
    </lineage>
</organism>
<dbReference type="OrthoDB" id="60033at2759"/>
<evidence type="ECO:0000313" key="3">
    <source>
        <dbReference type="Proteomes" id="UP000281553"/>
    </source>
</evidence>
<proteinExistence type="predicted"/>
<dbReference type="SUPFAM" id="SSF55073">
    <property type="entry name" value="Nucleotide cyclase"/>
    <property type="match status" value="1"/>
</dbReference>
<keyword evidence="3" id="KW-1185">Reference proteome</keyword>
<accession>A0A3P7P5P0</accession>
<keyword evidence="1" id="KW-0456">Lyase</keyword>
<evidence type="ECO:0008006" key="4">
    <source>
        <dbReference type="Google" id="ProtNLM"/>
    </source>
</evidence>
<dbReference type="EMBL" id="UYRU01099018">
    <property type="protein sequence ID" value="VDN40567.1"/>
    <property type="molecule type" value="Genomic_DNA"/>
</dbReference>
<dbReference type="AlphaFoldDB" id="A0A3P7P5P0"/>
<name>A0A3P7P5P0_DIBLA</name>